<proteinExistence type="predicted"/>
<gene>
    <name evidence="2" type="ORF">SDC9_108825</name>
</gene>
<evidence type="ECO:0000313" key="2">
    <source>
        <dbReference type="EMBL" id="MPM61961.1"/>
    </source>
</evidence>
<dbReference type="InterPro" id="IPR029060">
    <property type="entry name" value="PIN-like_dom_sf"/>
</dbReference>
<organism evidence="2">
    <name type="scientific">bioreactor metagenome</name>
    <dbReference type="NCBI Taxonomy" id="1076179"/>
    <lineage>
        <taxon>unclassified sequences</taxon>
        <taxon>metagenomes</taxon>
        <taxon>ecological metagenomes</taxon>
    </lineage>
</organism>
<dbReference type="Gene3D" id="3.40.50.1010">
    <property type="entry name" value="5'-nuclease"/>
    <property type="match status" value="1"/>
</dbReference>
<feature type="domain" description="PIN" evidence="1">
    <location>
        <begin position="18"/>
        <end position="168"/>
    </location>
</feature>
<dbReference type="AlphaFoldDB" id="A0A645BBC0"/>
<reference evidence="2" key="1">
    <citation type="submission" date="2019-08" db="EMBL/GenBank/DDBJ databases">
        <authorList>
            <person name="Kucharzyk K."/>
            <person name="Murdoch R.W."/>
            <person name="Higgins S."/>
            <person name="Loffler F."/>
        </authorList>
    </citation>
    <scope>NUCLEOTIDE SEQUENCE</scope>
</reference>
<sequence>MKVIYKEADIPRLRERTIFFDANILFSLFFTIDPNDWAQINYSRIFSKLKNHENKLIFDVIIVSEVVNRALRMEYKRHLRKYEIKENDVPYKEFRNSEEGKIAWQKTCEMMCNVILPQFSVVEKSWNMDEIDMILGLQGDFNDLLIANLCKEKNYVLLTNDTDFVEADVDVLSLNSRFLDILPNLK</sequence>
<accession>A0A645BBC0</accession>
<dbReference type="Pfam" id="PF01850">
    <property type="entry name" value="PIN"/>
    <property type="match status" value="1"/>
</dbReference>
<dbReference type="SUPFAM" id="SSF88723">
    <property type="entry name" value="PIN domain-like"/>
    <property type="match status" value="1"/>
</dbReference>
<name>A0A645BBC0_9ZZZZ</name>
<dbReference type="InterPro" id="IPR002716">
    <property type="entry name" value="PIN_dom"/>
</dbReference>
<comment type="caution">
    <text evidence="2">The sequence shown here is derived from an EMBL/GenBank/DDBJ whole genome shotgun (WGS) entry which is preliminary data.</text>
</comment>
<dbReference type="EMBL" id="VSSQ01018619">
    <property type="protein sequence ID" value="MPM61961.1"/>
    <property type="molecule type" value="Genomic_DNA"/>
</dbReference>
<evidence type="ECO:0000259" key="1">
    <source>
        <dbReference type="Pfam" id="PF01850"/>
    </source>
</evidence>
<protein>
    <recommendedName>
        <fullName evidence="1">PIN domain-containing protein</fullName>
    </recommendedName>
</protein>